<evidence type="ECO:0000313" key="3">
    <source>
        <dbReference type="Proteomes" id="UP000006514"/>
    </source>
</evidence>
<feature type="compositionally biased region" description="Basic residues" evidence="1">
    <location>
        <begin position="51"/>
        <end position="61"/>
    </location>
</feature>
<evidence type="ECO:0000256" key="1">
    <source>
        <dbReference type="SAM" id="MobiDB-lite"/>
    </source>
</evidence>
<reference evidence="3" key="1">
    <citation type="journal article" date="2012" name="Science">
        <title>The Paleozoic origin of enzymatic lignin decomposition reconstructed from 31 fungal genomes.</title>
        <authorList>
            <person name="Floudas D."/>
            <person name="Binder M."/>
            <person name="Riley R."/>
            <person name="Barry K."/>
            <person name="Blanchette R.A."/>
            <person name="Henrissat B."/>
            <person name="Martinez A.T."/>
            <person name="Otillar R."/>
            <person name="Spatafora J.W."/>
            <person name="Yadav J.S."/>
            <person name="Aerts A."/>
            <person name="Benoit I."/>
            <person name="Boyd A."/>
            <person name="Carlson A."/>
            <person name="Copeland A."/>
            <person name="Coutinho P.M."/>
            <person name="de Vries R.P."/>
            <person name="Ferreira P."/>
            <person name="Findley K."/>
            <person name="Foster B."/>
            <person name="Gaskell J."/>
            <person name="Glotzer D."/>
            <person name="Gorecki P."/>
            <person name="Heitman J."/>
            <person name="Hesse C."/>
            <person name="Hori C."/>
            <person name="Igarashi K."/>
            <person name="Jurgens J.A."/>
            <person name="Kallen N."/>
            <person name="Kersten P."/>
            <person name="Kohler A."/>
            <person name="Kuees U."/>
            <person name="Kumar T.K.A."/>
            <person name="Kuo A."/>
            <person name="LaButti K."/>
            <person name="Larrondo L.F."/>
            <person name="Lindquist E."/>
            <person name="Ling A."/>
            <person name="Lombard V."/>
            <person name="Lucas S."/>
            <person name="Lundell T."/>
            <person name="Martin R."/>
            <person name="McLaughlin D.J."/>
            <person name="Morgenstern I."/>
            <person name="Morin E."/>
            <person name="Murat C."/>
            <person name="Nagy L.G."/>
            <person name="Nolan M."/>
            <person name="Ohm R.A."/>
            <person name="Patyshakuliyeva A."/>
            <person name="Rokas A."/>
            <person name="Ruiz-Duenas F.J."/>
            <person name="Sabat G."/>
            <person name="Salamov A."/>
            <person name="Samejima M."/>
            <person name="Schmutz J."/>
            <person name="Slot J.C."/>
            <person name="St John F."/>
            <person name="Stenlid J."/>
            <person name="Sun H."/>
            <person name="Sun S."/>
            <person name="Syed K."/>
            <person name="Tsang A."/>
            <person name="Wiebenga A."/>
            <person name="Young D."/>
            <person name="Pisabarro A."/>
            <person name="Eastwood D.C."/>
            <person name="Martin F."/>
            <person name="Cullen D."/>
            <person name="Grigoriev I.V."/>
            <person name="Hibbett D.S."/>
        </authorList>
    </citation>
    <scope>NUCLEOTIDE SEQUENCE [LARGE SCALE GENOMIC DNA]</scope>
    <source>
        <strain evidence="3">TFB10046</strain>
    </source>
</reference>
<accession>J0WNZ5</accession>
<feature type="compositionally biased region" description="Basic and acidic residues" evidence="1">
    <location>
        <begin position="71"/>
        <end position="83"/>
    </location>
</feature>
<organism evidence="2 3">
    <name type="scientific">Auricularia subglabra (strain TFB-10046 / SS5)</name>
    <name type="common">White-rot fungus</name>
    <name type="synonym">Auricularia delicata (strain TFB10046)</name>
    <dbReference type="NCBI Taxonomy" id="717982"/>
    <lineage>
        <taxon>Eukaryota</taxon>
        <taxon>Fungi</taxon>
        <taxon>Dikarya</taxon>
        <taxon>Basidiomycota</taxon>
        <taxon>Agaricomycotina</taxon>
        <taxon>Agaricomycetes</taxon>
        <taxon>Auriculariales</taxon>
        <taxon>Auriculariaceae</taxon>
        <taxon>Auricularia</taxon>
    </lineage>
</organism>
<protein>
    <submittedName>
        <fullName evidence="2">Uncharacterized protein</fullName>
    </submittedName>
</protein>
<dbReference type="InParanoid" id="J0WNZ5"/>
<evidence type="ECO:0000313" key="2">
    <source>
        <dbReference type="EMBL" id="EJD34121.1"/>
    </source>
</evidence>
<sequence>MHHPYRERRRSLIQLACDTVGGELEPDHRPQRAPPHRGPLATLWRPGRVWSSRRLRRHHRPQPSTIPPSTREPRALQERPRHA</sequence>
<proteinExistence type="predicted"/>
<gene>
    <name evidence="2" type="ORF">AURDEDRAFT_176828</name>
</gene>
<feature type="region of interest" description="Disordered" evidence="1">
    <location>
        <begin position="22"/>
        <end position="83"/>
    </location>
</feature>
<dbReference type="KEGG" id="adl:AURDEDRAFT_176828"/>
<dbReference type="Proteomes" id="UP000006514">
    <property type="component" value="Unassembled WGS sequence"/>
</dbReference>
<dbReference type="AlphaFoldDB" id="J0WNZ5"/>
<dbReference type="EMBL" id="JH687997">
    <property type="protein sequence ID" value="EJD34121.1"/>
    <property type="molecule type" value="Genomic_DNA"/>
</dbReference>
<keyword evidence="3" id="KW-1185">Reference proteome</keyword>
<name>J0WNZ5_AURST</name>